<feature type="compositionally biased region" description="Low complexity" evidence="1">
    <location>
        <begin position="365"/>
        <end position="378"/>
    </location>
</feature>
<name>A0A8K0JJ31_9TREE</name>
<feature type="region of interest" description="Disordered" evidence="1">
    <location>
        <begin position="349"/>
        <end position="379"/>
    </location>
</feature>
<organism evidence="2 3">
    <name type="scientific">Filobasidium floriforme</name>
    <dbReference type="NCBI Taxonomy" id="5210"/>
    <lineage>
        <taxon>Eukaryota</taxon>
        <taxon>Fungi</taxon>
        <taxon>Dikarya</taxon>
        <taxon>Basidiomycota</taxon>
        <taxon>Agaricomycotina</taxon>
        <taxon>Tremellomycetes</taxon>
        <taxon>Filobasidiales</taxon>
        <taxon>Filobasidiaceae</taxon>
        <taxon>Filobasidium</taxon>
    </lineage>
</organism>
<dbReference type="EMBL" id="JABELV010000090">
    <property type="protein sequence ID" value="KAG7531463.1"/>
    <property type="molecule type" value="Genomic_DNA"/>
</dbReference>
<dbReference type="AlphaFoldDB" id="A0A8K0JJ31"/>
<keyword evidence="3" id="KW-1185">Reference proteome</keyword>
<dbReference type="Proteomes" id="UP000812966">
    <property type="component" value="Unassembled WGS sequence"/>
</dbReference>
<feature type="compositionally biased region" description="Polar residues" evidence="1">
    <location>
        <begin position="104"/>
        <end position="114"/>
    </location>
</feature>
<feature type="region of interest" description="Disordered" evidence="1">
    <location>
        <begin position="100"/>
        <end position="123"/>
    </location>
</feature>
<evidence type="ECO:0000256" key="1">
    <source>
        <dbReference type="SAM" id="MobiDB-lite"/>
    </source>
</evidence>
<reference evidence="2" key="1">
    <citation type="submission" date="2020-04" db="EMBL/GenBank/DDBJ databases">
        <title>Analysis of mating type loci in Filobasidium floriforme.</title>
        <authorList>
            <person name="Nowrousian M."/>
        </authorList>
    </citation>
    <scope>NUCLEOTIDE SEQUENCE</scope>
    <source>
        <strain evidence="2">CBS 6242</strain>
    </source>
</reference>
<protein>
    <submittedName>
        <fullName evidence="2">Uncharacterized protein</fullName>
    </submittedName>
</protein>
<sequence>MRKSLSCTRDLLLTFPRSRHLSVPARQAQEARPNVHQVCRTEERSRHLSVADTRFPIHPLDTVQAPIIPPYVASDERYSSNAPSQLPAGRVGNRATCPHEVRQTAASSSGSRNAPSGGLQDRLSKTRAEVFTTHATSELATDTPSYDDFAPEIPASSRLLDSADCLDLSARTKETNPKANDSNRRRSLKRLLRRHPELKQALAKRRFRQAVFEVMADPELRQDEELLGYVRRTMFENVGRNETYGKPMPNLGRKPSLRELGLTGMAARLGMPPAGYSRGEAWERLHRAHVWKRGVLPAQAKVLEAIHQDLRMGTMRKVAGVSPVPVALSPTMAVNTKLSEFLRAGSLSMAGRRRRHGRPPSDGHAPASSSDRPSRSGSQVARLFAIIHQHKQRGFRPNRVTANIALKCWLRSLEAPSRLRLTTPVNGIVDRPRVGRSLHSLLDHATLDQLLSNTGDMRVPSPAGDEPSQSDSASYERHVRPLGRLLVRAARSRGDWLAARRILTRLSLLRTRPNSALRSGK</sequence>
<feature type="region of interest" description="Disordered" evidence="1">
    <location>
        <begin position="453"/>
        <end position="476"/>
    </location>
</feature>
<evidence type="ECO:0000313" key="2">
    <source>
        <dbReference type="EMBL" id="KAG7531463.1"/>
    </source>
</evidence>
<accession>A0A8K0JJ31</accession>
<evidence type="ECO:0000313" key="3">
    <source>
        <dbReference type="Proteomes" id="UP000812966"/>
    </source>
</evidence>
<proteinExistence type="predicted"/>
<gene>
    <name evidence="2" type="ORF">FFLO_04323</name>
</gene>
<comment type="caution">
    <text evidence="2">The sequence shown here is derived from an EMBL/GenBank/DDBJ whole genome shotgun (WGS) entry which is preliminary data.</text>
</comment>